<feature type="transmembrane region" description="Helical" evidence="8">
    <location>
        <begin position="67"/>
        <end position="85"/>
    </location>
</feature>
<evidence type="ECO:0000256" key="1">
    <source>
        <dbReference type="ARBA" id="ARBA00004141"/>
    </source>
</evidence>
<evidence type="ECO:0000256" key="8">
    <source>
        <dbReference type="RuleBase" id="RU362002"/>
    </source>
</evidence>
<evidence type="ECO:0000256" key="5">
    <source>
        <dbReference type="ARBA" id="ARBA00022989"/>
    </source>
</evidence>
<feature type="transmembrane region" description="Helical" evidence="8">
    <location>
        <begin position="251"/>
        <end position="272"/>
    </location>
</feature>
<evidence type="ECO:0000256" key="3">
    <source>
        <dbReference type="ARBA" id="ARBA00022448"/>
    </source>
</evidence>
<feature type="transmembrane region" description="Helical" evidence="8">
    <location>
        <begin position="151"/>
        <end position="173"/>
    </location>
</feature>
<keyword evidence="6 8" id="KW-0472">Membrane</keyword>
<keyword evidence="5 8" id="KW-1133">Transmembrane helix</keyword>
<feature type="compositionally biased region" description="Polar residues" evidence="9">
    <location>
        <begin position="447"/>
        <end position="465"/>
    </location>
</feature>
<evidence type="ECO:0000256" key="4">
    <source>
        <dbReference type="ARBA" id="ARBA00022692"/>
    </source>
</evidence>
<comment type="subcellular location">
    <subcellularLocation>
        <location evidence="8">Cell membrane</location>
        <topology evidence="8">Multi-pass membrane protein</topology>
    </subcellularLocation>
    <subcellularLocation>
        <location evidence="1">Membrane</location>
        <topology evidence="1">Multi-pass membrane protein</topology>
    </subcellularLocation>
</comment>
<dbReference type="InterPro" id="IPR024041">
    <property type="entry name" value="NH4_transpt_AmtB-like_dom"/>
</dbReference>
<dbReference type="GO" id="GO:0008519">
    <property type="term" value="F:ammonium channel activity"/>
    <property type="evidence" value="ECO:0007669"/>
    <property type="project" value="InterPro"/>
</dbReference>
<evidence type="ECO:0000256" key="7">
    <source>
        <dbReference type="ARBA" id="ARBA00023177"/>
    </source>
</evidence>
<feature type="compositionally biased region" description="Acidic residues" evidence="9">
    <location>
        <begin position="431"/>
        <end position="441"/>
    </location>
</feature>
<comment type="similarity">
    <text evidence="2 8">Belongs to the ammonia transporter channel (TC 1.A.11.2) family.</text>
</comment>
<sequence>MDLVPPEYDEAHPEGGNPLEVDVNAQYAGFEFHAAYLALCAYLVWMIIPGLALLYGGLARRKSALSMLYQGFAVIGVITFQWMFWGYSLTYSPTSGPFIGDMKNFGLRDVTAAPIGFLPEILFCFYQCLFCVVTVMIVVGGAFERGRVIPVLFFSFWWATIVYCPVACWTWNSTGWLANLPSLDYAGGGPVHIASGCSALAYALVLGKRKLREAPHTKPHNVSMVFIGTVMIWFGWFGFNGGSTLNSTVRSFMAAWNTNVSAGMGVIGWSIVDMIRHKGKLSTIGACEGAIAGLVGITPAAGYVSVWFAALIGLLTGMACSSLKNINKWIRVDEGMDVFKLHGVGGMIGSFLTGIFASSSVSALDGGTLAPGGVDGVGAQVARQLADIASIAGYSFTVSFILLWIMKFIGMYVPFMALRVSEEAEIRGIDSEEFAEEEEVGDWSMFESPNTTTQGTTAESKLVSTPPSPPPGLQEEEQKPTTTA</sequence>
<dbReference type="InterPro" id="IPR001905">
    <property type="entry name" value="Ammonium_transpt"/>
</dbReference>
<feature type="transmembrane region" description="Helical" evidence="8">
    <location>
        <begin position="117"/>
        <end position="139"/>
    </location>
</feature>
<dbReference type="Proteomes" id="UP000288859">
    <property type="component" value="Unassembled WGS sequence"/>
</dbReference>
<feature type="transmembrane region" description="Helical" evidence="8">
    <location>
        <begin position="34"/>
        <end position="55"/>
    </location>
</feature>
<comment type="caution">
    <text evidence="8">Lacks conserved residue(s) required for the propagation of feature annotation.</text>
</comment>
<evidence type="ECO:0000256" key="6">
    <source>
        <dbReference type="ARBA" id="ARBA00023136"/>
    </source>
</evidence>
<dbReference type="Gene3D" id="1.10.3430.10">
    <property type="entry name" value="Ammonium transporter AmtB like domains"/>
    <property type="match status" value="1"/>
</dbReference>
<dbReference type="OrthoDB" id="534912at2759"/>
<keyword evidence="3 8" id="KW-0813">Transport</keyword>
<proteinExistence type="inferred from homology"/>
<feature type="transmembrane region" description="Helical" evidence="8">
    <location>
        <begin position="304"/>
        <end position="323"/>
    </location>
</feature>
<accession>A0A438MTW7</accession>
<dbReference type="InterPro" id="IPR029020">
    <property type="entry name" value="Ammonium/urea_transptr"/>
</dbReference>
<comment type="caution">
    <text evidence="11">The sequence shown here is derived from an EMBL/GenBank/DDBJ whole genome shotgun (WGS) entry which is preliminary data.</text>
</comment>
<dbReference type="Pfam" id="PF00909">
    <property type="entry name" value="Ammonium_transp"/>
    <property type="match status" value="1"/>
</dbReference>
<protein>
    <recommendedName>
        <fullName evidence="8">Ammonium transporter</fullName>
    </recommendedName>
</protein>
<dbReference type="PROSITE" id="PS01219">
    <property type="entry name" value="AMMONIUM_TRANSP"/>
    <property type="match status" value="1"/>
</dbReference>
<evidence type="ECO:0000259" key="10">
    <source>
        <dbReference type="Pfam" id="PF00909"/>
    </source>
</evidence>
<feature type="transmembrane region" description="Helical" evidence="8">
    <location>
        <begin position="219"/>
        <end position="239"/>
    </location>
</feature>
<evidence type="ECO:0000313" key="12">
    <source>
        <dbReference type="Proteomes" id="UP000288859"/>
    </source>
</evidence>
<dbReference type="VEuPathDB" id="FungiDB:PV10_03804"/>
<dbReference type="PANTHER" id="PTHR43029">
    <property type="entry name" value="AMMONIUM TRANSPORTER MEP2"/>
    <property type="match status" value="1"/>
</dbReference>
<keyword evidence="4 8" id="KW-0812">Transmembrane</keyword>
<name>A0A438MTW7_EXOME</name>
<evidence type="ECO:0000313" key="11">
    <source>
        <dbReference type="EMBL" id="RVX67165.1"/>
    </source>
</evidence>
<dbReference type="InterPro" id="IPR018047">
    <property type="entry name" value="Ammonium_transpt_CS"/>
</dbReference>
<feature type="domain" description="Ammonium transporter AmtB-like" evidence="10">
    <location>
        <begin position="37"/>
        <end position="437"/>
    </location>
</feature>
<feature type="transmembrane region" description="Helical" evidence="8">
    <location>
        <begin position="384"/>
        <end position="406"/>
    </location>
</feature>
<dbReference type="PANTHER" id="PTHR43029:SF15">
    <property type="entry name" value="AMMONIUM TRANSPORTER"/>
    <property type="match status" value="1"/>
</dbReference>
<dbReference type="SUPFAM" id="SSF111352">
    <property type="entry name" value="Ammonium transporter"/>
    <property type="match status" value="1"/>
</dbReference>
<dbReference type="EMBL" id="NAJM01000051">
    <property type="protein sequence ID" value="RVX67165.1"/>
    <property type="molecule type" value="Genomic_DNA"/>
</dbReference>
<reference evidence="11 12" key="1">
    <citation type="submission" date="2017-03" db="EMBL/GenBank/DDBJ databases">
        <title>Genomes of endolithic fungi from Antarctica.</title>
        <authorList>
            <person name="Coleine C."/>
            <person name="Masonjones S."/>
            <person name="Stajich J.E."/>
        </authorList>
    </citation>
    <scope>NUCLEOTIDE SEQUENCE [LARGE SCALE GENOMIC DNA]</scope>
    <source>
        <strain evidence="11 12">CCFEE 6314</strain>
    </source>
</reference>
<organism evidence="11 12">
    <name type="scientific">Exophiala mesophila</name>
    <name type="common">Black yeast-like fungus</name>
    <dbReference type="NCBI Taxonomy" id="212818"/>
    <lineage>
        <taxon>Eukaryota</taxon>
        <taxon>Fungi</taxon>
        <taxon>Dikarya</taxon>
        <taxon>Ascomycota</taxon>
        <taxon>Pezizomycotina</taxon>
        <taxon>Eurotiomycetes</taxon>
        <taxon>Chaetothyriomycetidae</taxon>
        <taxon>Chaetothyriales</taxon>
        <taxon>Herpotrichiellaceae</taxon>
        <taxon>Exophiala</taxon>
    </lineage>
</organism>
<feature type="region of interest" description="Disordered" evidence="9">
    <location>
        <begin position="430"/>
        <end position="484"/>
    </location>
</feature>
<feature type="transmembrane region" description="Helical" evidence="8">
    <location>
        <begin position="185"/>
        <end position="207"/>
    </location>
</feature>
<keyword evidence="7 8" id="KW-0924">Ammonia transport</keyword>
<gene>
    <name evidence="11" type="ORF">B0A52_08599</name>
</gene>
<evidence type="ECO:0000256" key="9">
    <source>
        <dbReference type="SAM" id="MobiDB-lite"/>
    </source>
</evidence>
<dbReference type="NCBIfam" id="TIGR00836">
    <property type="entry name" value="amt"/>
    <property type="match status" value="1"/>
</dbReference>
<evidence type="ECO:0000256" key="2">
    <source>
        <dbReference type="ARBA" id="ARBA00005887"/>
    </source>
</evidence>
<dbReference type="AlphaFoldDB" id="A0A438MTW7"/>
<dbReference type="GO" id="GO:0005886">
    <property type="term" value="C:plasma membrane"/>
    <property type="evidence" value="ECO:0007669"/>
    <property type="project" value="UniProtKB-SubCell"/>
</dbReference>